<keyword evidence="3" id="KW-0347">Helicase</keyword>
<evidence type="ECO:0000259" key="1">
    <source>
        <dbReference type="PROSITE" id="PS51192"/>
    </source>
</evidence>
<comment type="caution">
    <text evidence="3">The sequence shown here is derived from an EMBL/GenBank/DDBJ whole genome shotgun (WGS) entry which is preliminary data.</text>
</comment>
<dbReference type="AlphaFoldDB" id="A0A316C7L1"/>
<keyword evidence="3" id="KW-0547">Nucleotide-binding</keyword>
<sequence>MNLFTPATRDIDLRDYQVVSVEKLRSGMREGLRRVILVAPTAFGKTECAAWIIQQSMDKGARAWFIVDRVTLINQTSRRFAQYGIDHGVIQAQHPLTDPSKQIQIASAQTIARRSFDSYPDLIVVDEAHCQYQAVLDLIERAGSAKVIGLTATPFAAGMAENWDGIVNGATVNQLLAQKYLTPLKIKACVTPDMRGAKKKFTGEYDEEDAGQRGVTIIGDVVQTWVEQTRKFFGGPVKTIVFSPSVKHGEELCRQFAEAGFNFQQISYLDASDDDRQAKIDEFSKPDSSIDGLVSCAVLTKGFDVPDVMCGISCRPYAKSFSSHIQELGRVMRIAPGKEFGLWLDHSGNCISFADDTAWLYEHGVDSLSDAQKKDSEAREPKERVKAKHFCGECGLQLEPSDLSCHACGWERPKRGEIQTVEGELIDLEVSIKSAFQPRQGLRAECLGDPRAVWNAALAYCFANGRRGPDASRKWAYGIWAGIYPGSKLPRGLYDTNCDTAKVRPDEWSLVEREVKRFRKNSSRRAA</sequence>
<dbReference type="Gene3D" id="3.40.50.300">
    <property type="entry name" value="P-loop containing nucleotide triphosphate hydrolases"/>
    <property type="match status" value="2"/>
</dbReference>
<dbReference type="GO" id="GO:0005829">
    <property type="term" value="C:cytosol"/>
    <property type="evidence" value="ECO:0007669"/>
    <property type="project" value="TreeGrafter"/>
</dbReference>
<dbReference type="Proteomes" id="UP000245396">
    <property type="component" value="Unassembled WGS sequence"/>
</dbReference>
<dbReference type="InterPro" id="IPR014001">
    <property type="entry name" value="Helicase_ATP-bd"/>
</dbReference>
<reference evidence="3 4" key="1">
    <citation type="submission" date="2018-05" db="EMBL/GenBank/DDBJ databases">
        <title>Genomic Encyclopedia of Type Strains, Phase IV (KMG-IV): sequencing the most valuable type-strain genomes for metagenomic binning, comparative biology and taxonomic classification.</title>
        <authorList>
            <person name="Goeker M."/>
        </authorList>
    </citation>
    <scope>NUCLEOTIDE SEQUENCE [LARGE SCALE GENOMIC DNA]</scope>
    <source>
        <strain evidence="3 4">DSM 6986</strain>
    </source>
</reference>
<dbReference type="PANTHER" id="PTHR47396">
    <property type="entry name" value="TYPE I RESTRICTION ENZYME ECOKI R PROTEIN"/>
    <property type="match status" value="1"/>
</dbReference>
<dbReference type="SUPFAM" id="SSF52540">
    <property type="entry name" value="P-loop containing nucleoside triphosphate hydrolases"/>
    <property type="match status" value="1"/>
</dbReference>
<dbReference type="PROSITE" id="PS51192">
    <property type="entry name" value="HELICASE_ATP_BIND_1"/>
    <property type="match status" value="1"/>
</dbReference>
<keyword evidence="4" id="KW-1185">Reference proteome</keyword>
<dbReference type="OrthoDB" id="5194627at2"/>
<dbReference type="Pfam" id="PF00271">
    <property type="entry name" value="Helicase_C"/>
    <property type="match status" value="1"/>
</dbReference>
<dbReference type="PANTHER" id="PTHR47396:SF1">
    <property type="entry name" value="ATP-DEPENDENT HELICASE IRC3-RELATED"/>
    <property type="match status" value="1"/>
</dbReference>
<dbReference type="GO" id="GO:0005524">
    <property type="term" value="F:ATP binding"/>
    <property type="evidence" value="ECO:0007669"/>
    <property type="project" value="InterPro"/>
</dbReference>
<dbReference type="RefSeq" id="WP_109614813.1">
    <property type="nucleotide sequence ID" value="NZ_QGGG01000025.1"/>
</dbReference>
<dbReference type="InterPro" id="IPR027417">
    <property type="entry name" value="P-loop_NTPase"/>
</dbReference>
<gene>
    <name evidence="3" type="ORF">C7441_12531</name>
</gene>
<dbReference type="EMBL" id="QGGG01000025">
    <property type="protein sequence ID" value="PWJ73847.1"/>
    <property type="molecule type" value="Genomic_DNA"/>
</dbReference>
<keyword evidence="3" id="KW-0378">Hydrolase</keyword>
<dbReference type="SMART" id="SM00490">
    <property type="entry name" value="HELICc"/>
    <property type="match status" value="1"/>
</dbReference>
<feature type="domain" description="Helicase C-terminal" evidence="2">
    <location>
        <begin position="225"/>
        <end position="386"/>
    </location>
</feature>
<proteinExistence type="predicted"/>
<organism evidence="3 4">
    <name type="scientific">Pseudaminobacter salicylatoxidans</name>
    <dbReference type="NCBI Taxonomy" id="93369"/>
    <lineage>
        <taxon>Bacteria</taxon>
        <taxon>Pseudomonadati</taxon>
        <taxon>Pseudomonadota</taxon>
        <taxon>Alphaproteobacteria</taxon>
        <taxon>Hyphomicrobiales</taxon>
        <taxon>Phyllobacteriaceae</taxon>
        <taxon>Pseudaminobacter</taxon>
    </lineage>
</organism>
<dbReference type="Pfam" id="PF04851">
    <property type="entry name" value="ResIII"/>
    <property type="match status" value="1"/>
</dbReference>
<dbReference type="InterPro" id="IPR001650">
    <property type="entry name" value="Helicase_C-like"/>
</dbReference>
<dbReference type="SMART" id="SM00487">
    <property type="entry name" value="DEXDc"/>
    <property type="match status" value="1"/>
</dbReference>
<feature type="domain" description="Helicase ATP-binding" evidence="1">
    <location>
        <begin position="26"/>
        <end position="172"/>
    </location>
</feature>
<evidence type="ECO:0000313" key="4">
    <source>
        <dbReference type="Proteomes" id="UP000245396"/>
    </source>
</evidence>
<accession>A0A316C7L1</accession>
<dbReference type="InterPro" id="IPR006935">
    <property type="entry name" value="Helicase/UvrB_N"/>
</dbReference>
<protein>
    <submittedName>
        <fullName evidence="3">Superfamily II DNA or RNA helicase</fullName>
    </submittedName>
</protein>
<evidence type="ECO:0000313" key="3">
    <source>
        <dbReference type="EMBL" id="PWJ73847.1"/>
    </source>
</evidence>
<dbReference type="GO" id="GO:0004386">
    <property type="term" value="F:helicase activity"/>
    <property type="evidence" value="ECO:0007669"/>
    <property type="project" value="UniProtKB-KW"/>
</dbReference>
<evidence type="ECO:0000259" key="2">
    <source>
        <dbReference type="PROSITE" id="PS51194"/>
    </source>
</evidence>
<dbReference type="PROSITE" id="PS51194">
    <property type="entry name" value="HELICASE_CTER"/>
    <property type="match status" value="1"/>
</dbReference>
<dbReference type="InterPro" id="IPR050742">
    <property type="entry name" value="Helicase_Restrict-Modif_Enz"/>
</dbReference>
<dbReference type="GO" id="GO:0016787">
    <property type="term" value="F:hydrolase activity"/>
    <property type="evidence" value="ECO:0007669"/>
    <property type="project" value="InterPro"/>
</dbReference>
<dbReference type="GO" id="GO:0003677">
    <property type="term" value="F:DNA binding"/>
    <property type="evidence" value="ECO:0007669"/>
    <property type="project" value="InterPro"/>
</dbReference>
<keyword evidence="3" id="KW-0067">ATP-binding</keyword>
<name>A0A316C7L1_PSESE</name>